<dbReference type="SUPFAM" id="SSF56436">
    <property type="entry name" value="C-type lectin-like"/>
    <property type="match status" value="1"/>
</dbReference>
<dbReference type="EMBL" id="LSMT01000005">
    <property type="protein sequence ID" value="PFX34227.1"/>
    <property type="molecule type" value="Genomic_DNA"/>
</dbReference>
<protein>
    <submittedName>
        <fullName evidence="4">Layilin</fullName>
    </submittedName>
</protein>
<evidence type="ECO:0000313" key="5">
    <source>
        <dbReference type="Proteomes" id="UP000225706"/>
    </source>
</evidence>
<dbReference type="CDD" id="cd00037">
    <property type="entry name" value="CLECT"/>
    <property type="match status" value="1"/>
</dbReference>
<dbReference type="AlphaFoldDB" id="A0A2B4T0M9"/>
<dbReference type="OrthoDB" id="441660at2759"/>
<dbReference type="PROSITE" id="PS50041">
    <property type="entry name" value="C_TYPE_LECTIN_2"/>
    <property type="match status" value="1"/>
</dbReference>
<comment type="caution">
    <text evidence="4">The sequence shown here is derived from an EMBL/GenBank/DDBJ whole genome shotgun (WGS) entry which is preliminary data.</text>
</comment>
<feature type="transmembrane region" description="Helical" evidence="1">
    <location>
        <begin position="286"/>
        <end position="312"/>
    </location>
</feature>
<dbReference type="InterPro" id="IPR016186">
    <property type="entry name" value="C-type_lectin-like/link_sf"/>
</dbReference>
<dbReference type="Proteomes" id="UP000225706">
    <property type="component" value="Unassembled WGS sequence"/>
</dbReference>
<evidence type="ECO:0000256" key="1">
    <source>
        <dbReference type="SAM" id="Phobius"/>
    </source>
</evidence>
<dbReference type="SMART" id="SM00034">
    <property type="entry name" value="CLECT"/>
    <property type="match status" value="1"/>
</dbReference>
<organism evidence="4 5">
    <name type="scientific">Stylophora pistillata</name>
    <name type="common">Smooth cauliflower coral</name>
    <dbReference type="NCBI Taxonomy" id="50429"/>
    <lineage>
        <taxon>Eukaryota</taxon>
        <taxon>Metazoa</taxon>
        <taxon>Cnidaria</taxon>
        <taxon>Anthozoa</taxon>
        <taxon>Hexacorallia</taxon>
        <taxon>Scleractinia</taxon>
        <taxon>Astrocoeniina</taxon>
        <taxon>Pocilloporidae</taxon>
        <taxon>Stylophora</taxon>
    </lineage>
</organism>
<dbReference type="InterPro" id="IPR050111">
    <property type="entry name" value="C-type_lectin/snaclec_domain"/>
</dbReference>
<dbReference type="InterPro" id="IPR016187">
    <property type="entry name" value="CTDL_fold"/>
</dbReference>
<keyword evidence="1" id="KW-0472">Membrane</keyword>
<sequence length="489" mass="55520">MEITLLLGVAILLPFVIKVHAIDCSCYTFHEDGLTWTAARQTCQSDGGDLVSMETPYEWQVVRDYIQNLTNRFNDDWHIGLRMNTTMVGNWTWVSGKPLTIKHWQPWQPRDGAPYVVMAKNYPPGTRGLFNDIRGDIFAGYICEIPSGCHHTHANPILYLKGNPVRGGDVCKNGTDIAWEKECEQLRKLRAVTEENKMGVAMRGITQRQTRYIFCYSPAYIIDPGTCFIECSRSGLICNIPEVSREAPPGASRKPTLPTVRTEKYTRANKTEKIFMVKKVQPPSGFIHWAIAIIPLACMIAVLACVIGFLLWRLKMNTRKQNSDITAQPIYYDAQTRSLHKQDGRANNPSGVNQLRVHFQDSAHHEDPKYRLLQQSANNENSNLQYASLCKIPGEVPISRRLAIRRKSSDELKGKYPLNKSRRDEEVIQDYRALKRHSAEQNNQEDNSGAYQALIADYEEPGNIIVADQGNAESQECFEDELPYLEIIA</sequence>
<accession>A0A2B4T0M9</accession>
<dbReference type="Gene3D" id="3.10.100.10">
    <property type="entry name" value="Mannose-Binding Protein A, subunit A"/>
    <property type="match status" value="1"/>
</dbReference>
<feature type="chain" id="PRO_5012925320" evidence="2">
    <location>
        <begin position="22"/>
        <end position="489"/>
    </location>
</feature>
<dbReference type="Pfam" id="PF00059">
    <property type="entry name" value="Lectin_C"/>
    <property type="match status" value="1"/>
</dbReference>
<keyword evidence="1" id="KW-1133">Transmembrane helix</keyword>
<evidence type="ECO:0000259" key="3">
    <source>
        <dbReference type="PROSITE" id="PS50041"/>
    </source>
</evidence>
<evidence type="ECO:0000313" key="4">
    <source>
        <dbReference type="EMBL" id="PFX34227.1"/>
    </source>
</evidence>
<evidence type="ECO:0000256" key="2">
    <source>
        <dbReference type="SAM" id="SignalP"/>
    </source>
</evidence>
<proteinExistence type="predicted"/>
<keyword evidence="5" id="KW-1185">Reference proteome</keyword>
<feature type="signal peptide" evidence="2">
    <location>
        <begin position="1"/>
        <end position="21"/>
    </location>
</feature>
<name>A0A2B4T0M9_STYPI</name>
<reference evidence="5" key="1">
    <citation type="journal article" date="2017" name="bioRxiv">
        <title>Comparative analysis of the genomes of Stylophora pistillata and Acropora digitifera provides evidence for extensive differences between species of corals.</title>
        <authorList>
            <person name="Voolstra C.R."/>
            <person name="Li Y."/>
            <person name="Liew Y.J."/>
            <person name="Baumgarten S."/>
            <person name="Zoccola D."/>
            <person name="Flot J.-F."/>
            <person name="Tambutte S."/>
            <person name="Allemand D."/>
            <person name="Aranda M."/>
        </authorList>
    </citation>
    <scope>NUCLEOTIDE SEQUENCE [LARGE SCALE GENOMIC DNA]</scope>
</reference>
<keyword evidence="2" id="KW-0732">Signal</keyword>
<gene>
    <name evidence="4" type="primary">Layn</name>
    <name evidence="4" type="ORF">AWC38_SpisGene753</name>
</gene>
<dbReference type="InterPro" id="IPR001304">
    <property type="entry name" value="C-type_lectin-like"/>
</dbReference>
<feature type="domain" description="C-type lectin" evidence="3">
    <location>
        <begin position="22"/>
        <end position="144"/>
    </location>
</feature>
<dbReference type="PANTHER" id="PTHR22803">
    <property type="entry name" value="MANNOSE, PHOSPHOLIPASE, LECTIN RECEPTOR RELATED"/>
    <property type="match status" value="1"/>
</dbReference>
<keyword evidence="1" id="KW-0812">Transmembrane</keyword>